<dbReference type="InterPro" id="IPR038765">
    <property type="entry name" value="Papain-like_cys_pep_sf"/>
</dbReference>
<dbReference type="SMART" id="SM00645">
    <property type="entry name" value="Pept_C1"/>
    <property type="match status" value="1"/>
</dbReference>
<keyword evidence="3" id="KW-1015">Disulfide bond</keyword>
<dbReference type="InterPro" id="IPR000668">
    <property type="entry name" value="Peptidase_C1A_C"/>
</dbReference>
<evidence type="ECO:0000256" key="1">
    <source>
        <dbReference type="ARBA" id="ARBA00008455"/>
    </source>
</evidence>
<keyword evidence="4" id="KW-0812">Transmembrane</keyword>
<dbReference type="Gene3D" id="3.90.70.10">
    <property type="entry name" value="Cysteine proteinases"/>
    <property type="match status" value="1"/>
</dbReference>
<feature type="transmembrane region" description="Helical" evidence="4">
    <location>
        <begin position="18"/>
        <end position="38"/>
    </location>
</feature>
<comment type="caution">
    <text evidence="7">The sequence shown here is derived from an EMBL/GenBank/DDBJ whole genome shotgun (WGS) entry which is preliminary data.</text>
</comment>
<evidence type="ECO:0000313" key="7">
    <source>
        <dbReference type="EMBL" id="CAG9313013.1"/>
    </source>
</evidence>
<dbReference type="InterPro" id="IPR025661">
    <property type="entry name" value="Pept_asp_AS"/>
</dbReference>
<organism evidence="7 8">
    <name type="scientific">Blepharisma stoltei</name>
    <dbReference type="NCBI Taxonomy" id="1481888"/>
    <lineage>
        <taxon>Eukaryota</taxon>
        <taxon>Sar</taxon>
        <taxon>Alveolata</taxon>
        <taxon>Ciliophora</taxon>
        <taxon>Postciliodesmatophora</taxon>
        <taxon>Heterotrichea</taxon>
        <taxon>Heterotrichida</taxon>
        <taxon>Blepharismidae</taxon>
        <taxon>Blepharisma</taxon>
    </lineage>
</organism>
<dbReference type="SUPFAM" id="SSF54001">
    <property type="entry name" value="Cysteine proteinases"/>
    <property type="match status" value="1"/>
</dbReference>
<evidence type="ECO:0000313" key="8">
    <source>
        <dbReference type="Proteomes" id="UP001162131"/>
    </source>
</evidence>
<feature type="domain" description="Peptidase C1A papain C-terminal" evidence="5">
    <location>
        <begin position="139"/>
        <end position="352"/>
    </location>
</feature>
<gene>
    <name evidence="7" type="ORF">BSTOLATCC_MIC7799</name>
</gene>
<dbReference type="Pfam" id="PF00112">
    <property type="entry name" value="Peptidase_C1"/>
    <property type="match status" value="1"/>
</dbReference>
<dbReference type="InterPro" id="IPR025660">
    <property type="entry name" value="Pept_his_AS"/>
</dbReference>
<proteinExistence type="inferred from homology"/>
<dbReference type="PRINTS" id="PR00705">
    <property type="entry name" value="PAPAIN"/>
</dbReference>
<feature type="domain" description="Cathepsin propeptide inhibitor" evidence="6">
    <location>
        <begin position="57"/>
        <end position="113"/>
    </location>
</feature>
<dbReference type="SMART" id="SM00848">
    <property type="entry name" value="Inhibitor_I29"/>
    <property type="match status" value="1"/>
</dbReference>
<dbReference type="GO" id="GO:0008234">
    <property type="term" value="F:cysteine-type peptidase activity"/>
    <property type="evidence" value="ECO:0007669"/>
    <property type="project" value="InterPro"/>
</dbReference>
<dbReference type="FunFam" id="3.90.70.10:FF:000039">
    <property type="entry name" value="Cysteine proteinase 2, putative"/>
    <property type="match status" value="1"/>
</dbReference>
<dbReference type="PROSITE" id="PS00640">
    <property type="entry name" value="THIOL_PROTEASE_ASN"/>
    <property type="match status" value="1"/>
</dbReference>
<evidence type="ECO:0000256" key="2">
    <source>
        <dbReference type="ARBA" id="ARBA00023145"/>
    </source>
</evidence>
<dbReference type="Pfam" id="PF08246">
    <property type="entry name" value="Inhibitor_I29"/>
    <property type="match status" value="1"/>
</dbReference>
<protein>
    <submittedName>
        <fullName evidence="7">Uncharacterized protein</fullName>
    </submittedName>
</protein>
<dbReference type="InterPro" id="IPR000169">
    <property type="entry name" value="Pept_cys_AS"/>
</dbReference>
<dbReference type="GO" id="GO:0006508">
    <property type="term" value="P:proteolysis"/>
    <property type="evidence" value="ECO:0007669"/>
    <property type="project" value="InterPro"/>
</dbReference>
<dbReference type="Proteomes" id="UP001162131">
    <property type="component" value="Unassembled WGS sequence"/>
</dbReference>
<dbReference type="PROSITE" id="PS00139">
    <property type="entry name" value="THIOL_PROTEASE_CYS"/>
    <property type="match status" value="1"/>
</dbReference>
<dbReference type="PANTHER" id="PTHR12411">
    <property type="entry name" value="CYSTEINE PROTEASE FAMILY C1-RELATED"/>
    <property type="match status" value="1"/>
</dbReference>
<dbReference type="PROSITE" id="PS00639">
    <property type="entry name" value="THIOL_PROTEASE_HIS"/>
    <property type="match status" value="1"/>
</dbReference>
<keyword evidence="2" id="KW-0865">Zymogen</keyword>
<keyword evidence="8" id="KW-1185">Reference proteome</keyword>
<comment type="similarity">
    <text evidence="1">Belongs to the peptidase C1 family.</text>
</comment>
<evidence type="ECO:0000259" key="5">
    <source>
        <dbReference type="SMART" id="SM00645"/>
    </source>
</evidence>
<dbReference type="InterPro" id="IPR039417">
    <property type="entry name" value="Peptidase_C1A_papain-like"/>
</dbReference>
<keyword evidence="4" id="KW-1133">Transmembrane helix</keyword>
<dbReference type="CDD" id="cd02248">
    <property type="entry name" value="Peptidase_C1A"/>
    <property type="match status" value="1"/>
</dbReference>
<evidence type="ECO:0000259" key="6">
    <source>
        <dbReference type="SMART" id="SM00848"/>
    </source>
</evidence>
<dbReference type="AlphaFoldDB" id="A0AAU9IXG6"/>
<name>A0AAU9IXG6_9CILI</name>
<sequence>MERVYFSDKPETSNKKKVVLGALALVAIVGVVATVALYSSNSTNYALRQYEIDEQEFFGFIAKYNKVYDSIDEFNARFKIFRDNIAFARVHNTLGKTYWLGITQFSDLTHDEFKSRYTPNAYVPNEDGPVADYNPDMAAPSSVDWRTKGAVTAVKNQGQCGSCWSFSTTGAVEGTWFLAGHTLVSLSEQELMDCSTSYGNKGCDGGLMTSAFKFVVQKGLTTESNYPYKAENGECNTTLEKNVAAKISSYAIVAAKNSNALMAAVATKPVSVAVEADQAAWQSYVGGIVSSNCGTALDHGVLIVGYDNTNSPPYWIVKNSWGPSWGEQGYIRIAISKGDGVCGINMNPSYPIA</sequence>
<dbReference type="InterPro" id="IPR013128">
    <property type="entry name" value="Peptidase_C1A"/>
</dbReference>
<dbReference type="InterPro" id="IPR013201">
    <property type="entry name" value="Prot_inhib_I29"/>
</dbReference>
<dbReference type="EMBL" id="CAJZBQ010000009">
    <property type="protein sequence ID" value="CAG9313013.1"/>
    <property type="molecule type" value="Genomic_DNA"/>
</dbReference>
<accession>A0AAU9IXG6</accession>
<keyword evidence="4" id="KW-0472">Membrane</keyword>
<reference evidence="7" key="1">
    <citation type="submission" date="2021-09" db="EMBL/GenBank/DDBJ databases">
        <authorList>
            <consortium name="AG Swart"/>
            <person name="Singh M."/>
            <person name="Singh A."/>
            <person name="Seah K."/>
            <person name="Emmerich C."/>
        </authorList>
    </citation>
    <scope>NUCLEOTIDE SEQUENCE</scope>
    <source>
        <strain evidence="7">ATCC30299</strain>
    </source>
</reference>
<evidence type="ECO:0000256" key="3">
    <source>
        <dbReference type="ARBA" id="ARBA00023157"/>
    </source>
</evidence>
<evidence type="ECO:0000256" key="4">
    <source>
        <dbReference type="SAM" id="Phobius"/>
    </source>
</evidence>